<accession>A0AAD9UL40</accession>
<dbReference type="AlphaFoldDB" id="A0AAD9UL40"/>
<gene>
    <name evidence="7" type="ORF">NP493_12g07026</name>
</gene>
<proteinExistence type="inferred from homology"/>
<dbReference type="InterPro" id="IPR016024">
    <property type="entry name" value="ARM-type_fold"/>
</dbReference>
<evidence type="ECO:0000256" key="2">
    <source>
        <dbReference type="ARBA" id="ARBA00007797"/>
    </source>
</evidence>
<organism evidence="7 8">
    <name type="scientific">Ridgeia piscesae</name>
    <name type="common">Tubeworm</name>
    <dbReference type="NCBI Taxonomy" id="27915"/>
    <lineage>
        <taxon>Eukaryota</taxon>
        <taxon>Metazoa</taxon>
        <taxon>Spiralia</taxon>
        <taxon>Lophotrochozoa</taxon>
        <taxon>Annelida</taxon>
        <taxon>Polychaeta</taxon>
        <taxon>Sedentaria</taxon>
        <taxon>Canalipalpata</taxon>
        <taxon>Sabellida</taxon>
        <taxon>Siboglinidae</taxon>
        <taxon>Ridgeia</taxon>
    </lineage>
</organism>
<keyword evidence="3 5" id="KW-0812">Transmembrane</keyword>
<feature type="transmembrane region" description="Helical" evidence="5">
    <location>
        <begin position="304"/>
        <end position="324"/>
    </location>
</feature>
<evidence type="ECO:0000256" key="5">
    <source>
        <dbReference type="SAM" id="Phobius"/>
    </source>
</evidence>
<dbReference type="GO" id="GO:0030692">
    <property type="term" value="C:Noc4p-Nop14p complex"/>
    <property type="evidence" value="ECO:0007669"/>
    <property type="project" value="TreeGrafter"/>
</dbReference>
<keyword evidence="8" id="KW-1185">Reference proteome</keyword>
<comment type="subcellular location">
    <subcellularLocation>
        <location evidence="1">Nucleus membrane</location>
        <topology evidence="1">Multi-pass membrane protein</topology>
    </subcellularLocation>
</comment>
<keyword evidence="4 5" id="KW-1133">Transmembrane helix</keyword>
<feature type="domain" description="CCAAT-binding factor" evidence="6">
    <location>
        <begin position="234"/>
        <end position="382"/>
    </location>
</feature>
<evidence type="ECO:0000259" key="6">
    <source>
        <dbReference type="Pfam" id="PF03914"/>
    </source>
</evidence>
<evidence type="ECO:0000313" key="7">
    <source>
        <dbReference type="EMBL" id="KAK2193493.1"/>
    </source>
</evidence>
<dbReference type="Proteomes" id="UP001209878">
    <property type="component" value="Unassembled WGS sequence"/>
</dbReference>
<evidence type="ECO:0000313" key="8">
    <source>
        <dbReference type="Proteomes" id="UP001209878"/>
    </source>
</evidence>
<dbReference type="InterPro" id="IPR005612">
    <property type="entry name" value="CCAAT-binding_factor"/>
</dbReference>
<feature type="transmembrane region" description="Helical" evidence="5">
    <location>
        <begin position="276"/>
        <end position="298"/>
    </location>
</feature>
<dbReference type="InterPro" id="IPR027193">
    <property type="entry name" value="Noc4"/>
</dbReference>
<sequence>MYMPAPVDPGNLPEDSEGKYKIWLRERYTDTTTSLCQLLTDQPANVQELALSTLMKFVKSEGETPLKKIPENHLCFPINQFKPVIEGLLSCKHRLSSLITRFQEFLEYDDVRYYTMKTALRIVKEQPKKVLADTFMHNCLTLLEHLSMPMPSGDDRLNHFLTARPDQPHKIDNYNEHKKIFTTLWLEFLKLKMSAGLYKQVLLGLHEKVMPHFTSPLLLSDFLTESYNIGGAISLLSLNSLFILVNKFNLNYPDFYKKLYILLEPSIFHVKYQARFLFLTDLFLTSTYLPGYLVAAFAKKFARLALTAPPSSLTIIIPFICNLIRRHPNCKVLLHRIDMAEDLTEDPFDMDECDPAKCNALDSCLWELQTLQHHYHHEVSTEARKIQHKLLSMETDLGPLLETTTTTMFEKEVQKKMKHVATTFHLPKGLFTNAEDQFSELWCLE</sequence>
<dbReference type="PANTHER" id="PTHR12455">
    <property type="entry name" value="NUCLEOLAR COMPLEX PROTEIN 4"/>
    <property type="match status" value="1"/>
</dbReference>
<dbReference type="GO" id="GO:0042254">
    <property type="term" value="P:ribosome biogenesis"/>
    <property type="evidence" value="ECO:0007669"/>
    <property type="project" value="InterPro"/>
</dbReference>
<keyword evidence="5" id="KW-0472">Membrane</keyword>
<dbReference type="Pfam" id="PF03914">
    <property type="entry name" value="CBF"/>
    <property type="match status" value="1"/>
</dbReference>
<dbReference type="GO" id="GO:0031965">
    <property type="term" value="C:nuclear membrane"/>
    <property type="evidence" value="ECO:0007669"/>
    <property type="project" value="UniProtKB-SubCell"/>
</dbReference>
<reference evidence="7" key="1">
    <citation type="journal article" date="2023" name="Mol. Biol. Evol.">
        <title>Third-Generation Sequencing Reveals the Adaptive Role of the Epigenome in Three Deep-Sea Polychaetes.</title>
        <authorList>
            <person name="Perez M."/>
            <person name="Aroh O."/>
            <person name="Sun Y."/>
            <person name="Lan Y."/>
            <person name="Juniper S.K."/>
            <person name="Young C.R."/>
            <person name="Angers B."/>
            <person name="Qian P.Y."/>
        </authorList>
    </citation>
    <scope>NUCLEOTIDE SEQUENCE</scope>
    <source>
        <strain evidence="7">R07B-5</strain>
    </source>
</reference>
<name>A0AAD9UL40_RIDPI</name>
<protein>
    <recommendedName>
        <fullName evidence="6">CCAAT-binding factor domain-containing protein</fullName>
    </recommendedName>
</protein>
<feature type="transmembrane region" description="Helical" evidence="5">
    <location>
        <begin position="227"/>
        <end position="245"/>
    </location>
</feature>
<comment type="similarity">
    <text evidence="2">Belongs to the CBF/MAK21 family.</text>
</comment>
<dbReference type="GO" id="GO:0032040">
    <property type="term" value="C:small-subunit processome"/>
    <property type="evidence" value="ECO:0007669"/>
    <property type="project" value="TreeGrafter"/>
</dbReference>
<dbReference type="PANTHER" id="PTHR12455:SF0">
    <property type="entry name" value="NUCLEOLAR COMPLEX PROTEIN 4 HOMOLOG"/>
    <property type="match status" value="1"/>
</dbReference>
<evidence type="ECO:0000256" key="1">
    <source>
        <dbReference type="ARBA" id="ARBA00004232"/>
    </source>
</evidence>
<dbReference type="SUPFAM" id="SSF48371">
    <property type="entry name" value="ARM repeat"/>
    <property type="match status" value="1"/>
</dbReference>
<dbReference type="EMBL" id="JAODUO010000012">
    <property type="protein sequence ID" value="KAK2193493.1"/>
    <property type="molecule type" value="Genomic_DNA"/>
</dbReference>
<evidence type="ECO:0000256" key="4">
    <source>
        <dbReference type="ARBA" id="ARBA00022989"/>
    </source>
</evidence>
<comment type="caution">
    <text evidence="7">The sequence shown here is derived from an EMBL/GenBank/DDBJ whole genome shotgun (WGS) entry which is preliminary data.</text>
</comment>
<evidence type="ECO:0000256" key="3">
    <source>
        <dbReference type="ARBA" id="ARBA00022692"/>
    </source>
</evidence>